<dbReference type="Proteomes" id="UP000326924">
    <property type="component" value="Unassembled WGS sequence"/>
</dbReference>
<comment type="caution">
    <text evidence="2">The sequence shown here is derived from an EMBL/GenBank/DDBJ whole genome shotgun (WGS) entry which is preliminary data.</text>
</comment>
<evidence type="ECO:0000313" key="3">
    <source>
        <dbReference type="Proteomes" id="UP000326924"/>
    </source>
</evidence>
<organism evidence="2 3">
    <name type="scientific">Sphaerosporella brunnea</name>
    <dbReference type="NCBI Taxonomy" id="1250544"/>
    <lineage>
        <taxon>Eukaryota</taxon>
        <taxon>Fungi</taxon>
        <taxon>Dikarya</taxon>
        <taxon>Ascomycota</taxon>
        <taxon>Pezizomycotina</taxon>
        <taxon>Pezizomycetes</taxon>
        <taxon>Pezizales</taxon>
        <taxon>Pyronemataceae</taxon>
        <taxon>Sphaerosporella</taxon>
    </lineage>
</organism>
<accession>A0A5J5FAC9</accession>
<keyword evidence="3" id="KW-1185">Reference proteome</keyword>
<sequence>MAALSPNLCEGRAPDADASAETTAVDVETAQAAGTYLSLPLYRALPDTQPIVPSAPTIPASDVKKRKRKHRPKRKPKMPSENDNPRKVSNLNSDTSACDRVCVSGPELAIDNGLAAAPEPASASAVQRTTMSIHVDVPDYNGIDIAGNLSPNGTVSAVTFSFGGSTS</sequence>
<feature type="compositionally biased region" description="Basic residues" evidence="1">
    <location>
        <begin position="64"/>
        <end position="77"/>
    </location>
</feature>
<feature type="region of interest" description="Disordered" evidence="1">
    <location>
        <begin position="48"/>
        <end position="96"/>
    </location>
</feature>
<feature type="compositionally biased region" description="Polar residues" evidence="1">
    <location>
        <begin position="87"/>
        <end position="96"/>
    </location>
</feature>
<evidence type="ECO:0000256" key="1">
    <source>
        <dbReference type="SAM" id="MobiDB-lite"/>
    </source>
</evidence>
<reference evidence="2 3" key="1">
    <citation type="submission" date="2019-09" db="EMBL/GenBank/DDBJ databases">
        <title>Draft genome of the ectomycorrhizal ascomycete Sphaerosporella brunnea.</title>
        <authorList>
            <consortium name="DOE Joint Genome Institute"/>
            <person name="Benucci G.M."/>
            <person name="Marozzi G."/>
            <person name="Antonielli L."/>
            <person name="Sanchez S."/>
            <person name="Marco P."/>
            <person name="Wang X."/>
            <person name="Falini L.B."/>
            <person name="Barry K."/>
            <person name="Haridas S."/>
            <person name="Lipzen A."/>
            <person name="Labutti K."/>
            <person name="Grigoriev I.V."/>
            <person name="Murat C."/>
            <person name="Martin F."/>
            <person name="Albertini E."/>
            <person name="Donnini D."/>
            <person name="Bonito G."/>
        </authorList>
    </citation>
    <scope>NUCLEOTIDE SEQUENCE [LARGE SCALE GENOMIC DNA]</scope>
    <source>
        <strain evidence="2 3">Sb_GMNB300</strain>
    </source>
</reference>
<gene>
    <name evidence="2" type="ORF">FN846DRAFT_886139</name>
</gene>
<feature type="region of interest" description="Disordered" evidence="1">
    <location>
        <begin position="1"/>
        <end position="24"/>
    </location>
</feature>
<dbReference type="InParanoid" id="A0A5J5FAC9"/>
<evidence type="ECO:0000313" key="2">
    <source>
        <dbReference type="EMBL" id="KAA8914155.1"/>
    </source>
</evidence>
<dbReference type="AlphaFoldDB" id="A0A5J5FAC9"/>
<dbReference type="EMBL" id="VXIS01000008">
    <property type="protein sequence ID" value="KAA8914155.1"/>
    <property type="molecule type" value="Genomic_DNA"/>
</dbReference>
<protein>
    <submittedName>
        <fullName evidence="2">Uncharacterized protein</fullName>
    </submittedName>
</protein>
<name>A0A5J5FAC9_9PEZI</name>
<proteinExistence type="predicted"/>